<protein>
    <recommendedName>
        <fullName evidence="3">CCHC-type domain-containing protein</fullName>
    </recommendedName>
</protein>
<proteinExistence type="predicted"/>
<dbReference type="Proteomes" id="UP000187609">
    <property type="component" value="Unassembled WGS sequence"/>
</dbReference>
<gene>
    <name evidence="1" type="ORF">A4A49_62757</name>
</gene>
<dbReference type="OMA" id="ANCAGID"/>
<reference evidence="1" key="1">
    <citation type="submission" date="2016-11" db="EMBL/GenBank/DDBJ databases">
        <title>The genome of Nicotiana attenuata.</title>
        <authorList>
            <person name="Xu S."/>
            <person name="Brockmoeller T."/>
            <person name="Gaquerel E."/>
            <person name="Navarro A."/>
            <person name="Kuhl H."/>
            <person name="Gase K."/>
            <person name="Ling Z."/>
            <person name="Zhou W."/>
            <person name="Kreitzer C."/>
            <person name="Stanke M."/>
            <person name="Tang H."/>
            <person name="Lyons E."/>
            <person name="Pandey P."/>
            <person name="Pandey S.P."/>
            <person name="Timmermann B."/>
            <person name="Baldwin I.T."/>
        </authorList>
    </citation>
    <scope>NUCLEOTIDE SEQUENCE [LARGE SCALE GENOMIC DNA]</scope>
    <source>
        <strain evidence="1">UT</strain>
    </source>
</reference>
<name>A0A1J6K9R7_NICAT</name>
<evidence type="ECO:0000313" key="2">
    <source>
        <dbReference type="Proteomes" id="UP000187609"/>
    </source>
</evidence>
<evidence type="ECO:0000313" key="1">
    <source>
        <dbReference type="EMBL" id="OIT21736.1"/>
    </source>
</evidence>
<organism evidence="1 2">
    <name type="scientific">Nicotiana attenuata</name>
    <name type="common">Coyote tobacco</name>
    <dbReference type="NCBI Taxonomy" id="49451"/>
    <lineage>
        <taxon>Eukaryota</taxon>
        <taxon>Viridiplantae</taxon>
        <taxon>Streptophyta</taxon>
        <taxon>Embryophyta</taxon>
        <taxon>Tracheophyta</taxon>
        <taxon>Spermatophyta</taxon>
        <taxon>Magnoliopsida</taxon>
        <taxon>eudicotyledons</taxon>
        <taxon>Gunneridae</taxon>
        <taxon>Pentapetalae</taxon>
        <taxon>asterids</taxon>
        <taxon>lamiids</taxon>
        <taxon>Solanales</taxon>
        <taxon>Solanaceae</taxon>
        <taxon>Nicotianoideae</taxon>
        <taxon>Nicotianeae</taxon>
        <taxon>Nicotiana</taxon>
    </lineage>
</organism>
<dbReference type="GO" id="GO:0003676">
    <property type="term" value="F:nucleic acid binding"/>
    <property type="evidence" value="ECO:0007669"/>
    <property type="project" value="InterPro"/>
</dbReference>
<dbReference type="EMBL" id="MJEQ01004137">
    <property type="protein sequence ID" value="OIT21736.1"/>
    <property type="molecule type" value="Genomic_DNA"/>
</dbReference>
<accession>A0A1J6K9R7</accession>
<dbReference type="Gramene" id="OIT21736">
    <property type="protein sequence ID" value="OIT21736"/>
    <property type="gene ID" value="A4A49_62757"/>
</dbReference>
<feature type="non-terminal residue" evidence="1">
    <location>
        <position position="210"/>
    </location>
</feature>
<dbReference type="InterPro" id="IPR036875">
    <property type="entry name" value="Znf_CCHC_sf"/>
</dbReference>
<dbReference type="SUPFAM" id="SSF57756">
    <property type="entry name" value="Retrovirus zinc finger-like domains"/>
    <property type="match status" value="1"/>
</dbReference>
<evidence type="ECO:0008006" key="3">
    <source>
        <dbReference type="Google" id="ProtNLM"/>
    </source>
</evidence>
<dbReference type="PANTHER" id="PTHR34222">
    <property type="entry name" value="GAG_PRE-INTEGRS DOMAIN-CONTAINING PROTEIN"/>
    <property type="match status" value="1"/>
</dbReference>
<feature type="non-terminal residue" evidence="1">
    <location>
        <position position="1"/>
    </location>
</feature>
<dbReference type="PANTHER" id="PTHR34222:SF33">
    <property type="entry name" value="RETROTRANSPOSON GAG DOMAIN-CONTAINING PROTEIN"/>
    <property type="match status" value="1"/>
</dbReference>
<dbReference type="GO" id="GO:0008270">
    <property type="term" value="F:zinc ion binding"/>
    <property type="evidence" value="ECO:0007669"/>
    <property type="project" value="InterPro"/>
</dbReference>
<comment type="caution">
    <text evidence="1">The sequence shown here is derived from an EMBL/GenBank/DDBJ whole genome shotgun (WGS) entry which is preliminary data.</text>
</comment>
<dbReference type="AlphaFoldDB" id="A0A1J6K9R7"/>
<sequence length="210" mass="23519">ILMMSPLPNVNQAYSLLIQDEKQREIHIGVHPAESTFLASKQQFNNQKFGDRKYKGNYVGKKSNLFCNYCKKPGHTLDKCSRIVGFPPDFKFTKPRKFQGNAHSNATISEDFSVNTTNATEGTSSGKGLTQEQYSQLLQQVKISPQSEQNSEAIVNANCAGIDLPNLKHIIYFSHVYPNTWIIDSGASEHMTSDISILFNIISLSIPLYI</sequence>
<keyword evidence="2" id="KW-1185">Reference proteome</keyword>